<organism evidence="3 4">
    <name type="scientific">Actinocatenispora comari</name>
    <dbReference type="NCBI Taxonomy" id="2807577"/>
    <lineage>
        <taxon>Bacteria</taxon>
        <taxon>Bacillati</taxon>
        <taxon>Actinomycetota</taxon>
        <taxon>Actinomycetes</taxon>
        <taxon>Micromonosporales</taxon>
        <taxon>Micromonosporaceae</taxon>
        <taxon>Actinocatenispora</taxon>
    </lineage>
</organism>
<dbReference type="InterPro" id="IPR001106">
    <property type="entry name" value="Aromatic_Lyase"/>
</dbReference>
<proteinExistence type="predicted"/>
<feature type="region of interest" description="Disordered" evidence="2">
    <location>
        <begin position="1"/>
        <end position="37"/>
    </location>
</feature>
<protein>
    <submittedName>
        <fullName evidence="3">Histidine ammonia-lyase</fullName>
    </submittedName>
</protein>
<dbReference type="Pfam" id="PF00221">
    <property type="entry name" value="Lyase_aromatic"/>
    <property type="match status" value="1"/>
</dbReference>
<evidence type="ECO:0000256" key="2">
    <source>
        <dbReference type="SAM" id="MobiDB-lite"/>
    </source>
</evidence>
<keyword evidence="4" id="KW-1185">Reference proteome</keyword>
<dbReference type="GO" id="GO:0016841">
    <property type="term" value="F:ammonia-lyase activity"/>
    <property type="evidence" value="ECO:0007669"/>
    <property type="project" value="UniProtKB-ARBA"/>
</dbReference>
<dbReference type="InterPro" id="IPR024083">
    <property type="entry name" value="Fumarase/histidase_N"/>
</dbReference>
<dbReference type="EMBL" id="BOPO01000073">
    <property type="protein sequence ID" value="GIL28580.1"/>
    <property type="molecule type" value="Genomic_DNA"/>
</dbReference>
<feature type="compositionally biased region" description="Basic and acidic residues" evidence="2">
    <location>
        <begin position="1"/>
        <end position="13"/>
    </location>
</feature>
<evidence type="ECO:0000256" key="1">
    <source>
        <dbReference type="ARBA" id="ARBA00023239"/>
    </source>
</evidence>
<reference evidence="4" key="1">
    <citation type="journal article" date="2021" name="Int. J. Syst. Evol. Microbiol.">
        <title>Actinocatenispora comari sp. nov., an endophytic actinomycete isolated from aerial parts of Comarum salesowianum.</title>
        <authorList>
            <person name="Oyunbileg N."/>
            <person name="Iizaka Y."/>
            <person name="Hamada M."/>
            <person name="Davaapurev B.O."/>
            <person name="Fukumoto A."/>
            <person name="Tsetseg B."/>
            <person name="Kato F."/>
            <person name="Tamura T."/>
            <person name="Batkhuu J."/>
            <person name="Anzai Y."/>
        </authorList>
    </citation>
    <scope>NUCLEOTIDE SEQUENCE [LARGE SCALE GENOMIC DNA]</scope>
    <source>
        <strain evidence="4">NUM-2625</strain>
    </source>
</reference>
<evidence type="ECO:0000313" key="4">
    <source>
        <dbReference type="Proteomes" id="UP000614996"/>
    </source>
</evidence>
<sequence>MRNGNQREVRIDGTDGLDADELGARGRGTDGLDADEFGAGGRGAGGLDAGEFGAGGFGADAIRAIAAGARVTLPPELLAAVAAHRTAVLAALADPGRPVYGVTTGMGAFAGRRLDPDEQASHQLRLLTARAVGGPPWLPVPDVRAVLAIVLRTALRPETGASAQLCRFLADRLDDGFHPAVPREGIGCAGEIIPLCHAGQTLAGLGTVLADDGTEVPAAEALAARGVEPYRPGPKEGVILLEGIPVATMHGIRRGAEAAAAAERLLVAAAASIDALGAPRTGYDPRLAAGDPVLTDRYARLRALLAGGTVRAGLLHAPVSFRVVPQVLAHLGRTLADLADAVDRALSWVTDSPAFLAGEFVSTAGYHGCELGLRLDAVTAALAHAAEASVQRMARLLDERYSGLPPQLAAVPGPQAGLVTVHKRAVGELQALRRLATPATLGSLDTSAGQEDLQAFAPAAGEQLRAALERVESIVVAELLVAYQAWTVRAAPIAPALTPLHAAIAAVVPPVYEDRPLGADLRRLRSALRSGALDVAAA</sequence>
<dbReference type="PANTHER" id="PTHR10362">
    <property type="entry name" value="HISTIDINE AMMONIA-LYASE"/>
    <property type="match status" value="1"/>
</dbReference>
<dbReference type="AlphaFoldDB" id="A0A8J4AFD8"/>
<accession>A0A8J4AFD8</accession>
<comment type="caution">
    <text evidence="3">The sequence shown here is derived from an EMBL/GenBank/DDBJ whole genome shotgun (WGS) entry which is preliminary data.</text>
</comment>
<dbReference type="Gene3D" id="1.20.200.10">
    <property type="entry name" value="Fumarase/aspartase (Central domain)"/>
    <property type="match status" value="1"/>
</dbReference>
<name>A0A8J4AFD8_9ACTN</name>
<keyword evidence="1" id="KW-0456">Lyase</keyword>
<dbReference type="Proteomes" id="UP000614996">
    <property type="component" value="Unassembled WGS sequence"/>
</dbReference>
<dbReference type="Gene3D" id="1.10.275.10">
    <property type="entry name" value="Fumarase/aspartase (N-terminal domain)"/>
    <property type="match status" value="1"/>
</dbReference>
<dbReference type="InterPro" id="IPR008948">
    <property type="entry name" value="L-Aspartase-like"/>
</dbReference>
<dbReference type="RefSeq" id="WP_207126293.1">
    <property type="nucleotide sequence ID" value="NZ_BOPO01000073.1"/>
</dbReference>
<dbReference type="SUPFAM" id="SSF48557">
    <property type="entry name" value="L-aspartase-like"/>
    <property type="match status" value="1"/>
</dbReference>
<evidence type="ECO:0000313" key="3">
    <source>
        <dbReference type="EMBL" id="GIL28580.1"/>
    </source>
</evidence>
<gene>
    <name evidence="3" type="primary">hutH_1</name>
    <name evidence="3" type="ORF">NUM_38340</name>
</gene>